<dbReference type="Proteomes" id="UP000033163">
    <property type="component" value="Chromosome I"/>
</dbReference>
<proteinExistence type="predicted"/>
<dbReference type="AlphaFoldDB" id="A0A0E4HDC9"/>
<keyword evidence="1" id="KW-1133">Transmembrane helix</keyword>
<dbReference type="HOGENOM" id="CLU_1093465_0_0_9"/>
<feature type="transmembrane region" description="Helical" evidence="1">
    <location>
        <begin position="213"/>
        <end position="232"/>
    </location>
</feature>
<dbReference type="STRING" id="483937.AMQ84_01810"/>
<dbReference type="RefSeq" id="WP_020433424.1">
    <property type="nucleotide sequence ID" value="NZ_AGBD01001693.1"/>
</dbReference>
<evidence type="ECO:0000313" key="3">
    <source>
        <dbReference type="Proteomes" id="UP000033163"/>
    </source>
</evidence>
<name>A0A0E4HDC9_9BACL</name>
<gene>
    <name evidence="2" type="ORF">PRIO_5734</name>
</gene>
<keyword evidence="1" id="KW-0472">Membrane</keyword>
<accession>A0A0E4HDC9</accession>
<dbReference type="PATRIC" id="fig|1073571.4.peg.6157"/>
<dbReference type="EMBL" id="LN831776">
    <property type="protein sequence ID" value="CQR58121.1"/>
    <property type="molecule type" value="Genomic_DNA"/>
</dbReference>
<reference evidence="3" key="1">
    <citation type="submission" date="2015-03" db="EMBL/GenBank/DDBJ databases">
        <authorList>
            <person name="Wibberg D."/>
        </authorList>
    </citation>
    <scope>NUCLEOTIDE SEQUENCE [LARGE SCALE GENOMIC DNA]</scope>
</reference>
<evidence type="ECO:0000313" key="2">
    <source>
        <dbReference type="EMBL" id="CQR58121.1"/>
    </source>
</evidence>
<evidence type="ECO:0000256" key="1">
    <source>
        <dbReference type="SAM" id="Phobius"/>
    </source>
</evidence>
<protein>
    <submittedName>
        <fullName evidence="2">Putative membrane protein</fullName>
    </submittedName>
</protein>
<sequence length="242" mass="26872">MGKLTDHSLSFTKLCFIYLLVCLVVLQPQRANGAAYVTVKKDGGIDIAFSLQLNSRVESLVGGKIEELLTSRLQAAGIELHKTKNGKSTEYQFLKSYDSIQDLQNAASLELADTEVTTEDKWLYTRYDAVVQPKLNAYSEEIIDGLGTLSVPKSLVRMLMQNLALDFNLTLPYDLYGPNNASEQDGNTLTWHITMADSEPLRLVVNVPNIRNIAIAGGTVILLLAVAVTLFIRKRKSRSRHQ</sequence>
<dbReference type="KEGG" id="pri:PRIO_5734"/>
<keyword evidence="1" id="KW-0812">Transmembrane</keyword>
<organism evidence="2 3">
    <name type="scientific">Paenibacillus riograndensis SBR5</name>
    <dbReference type="NCBI Taxonomy" id="1073571"/>
    <lineage>
        <taxon>Bacteria</taxon>
        <taxon>Bacillati</taxon>
        <taxon>Bacillota</taxon>
        <taxon>Bacilli</taxon>
        <taxon>Bacillales</taxon>
        <taxon>Paenibacillaceae</taxon>
        <taxon>Paenibacillus</taxon>
        <taxon>Paenibacillus sonchi group</taxon>
    </lineage>
</organism>